<dbReference type="GO" id="GO:0005886">
    <property type="term" value="C:plasma membrane"/>
    <property type="evidence" value="ECO:0007669"/>
    <property type="project" value="TreeGrafter"/>
</dbReference>
<evidence type="ECO:0000313" key="6">
    <source>
        <dbReference type="EMBL" id="AOY90291.1"/>
    </source>
</evidence>
<evidence type="ECO:0000313" key="7">
    <source>
        <dbReference type="Proteomes" id="UP000177445"/>
    </source>
</evidence>
<dbReference type="Pfam" id="PF00990">
    <property type="entry name" value="GGDEF"/>
    <property type="match status" value="1"/>
</dbReference>
<name>A0A1D9GS00_9GAMM</name>
<dbReference type="SUPFAM" id="SSF55073">
    <property type="entry name" value="Nucleotide cyclase"/>
    <property type="match status" value="1"/>
</dbReference>
<protein>
    <recommendedName>
        <fullName evidence="2">diguanylate cyclase</fullName>
        <ecNumber evidence="2">2.7.7.65</ecNumber>
    </recommendedName>
</protein>
<dbReference type="EMBL" id="CP017715">
    <property type="protein sequence ID" value="AOY90291.1"/>
    <property type="molecule type" value="Genomic_DNA"/>
</dbReference>
<dbReference type="InterPro" id="IPR000160">
    <property type="entry name" value="GGDEF_dom"/>
</dbReference>
<gene>
    <name evidence="6" type="ORF">BKP64_14030</name>
</gene>
<feature type="transmembrane region" description="Helical" evidence="4">
    <location>
        <begin position="73"/>
        <end position="90"/>
    </location>
</feature>
<comment type="catalytic activity">
    <reaction evidence="3">
        <text>2 GTP = 3',3'-c-di-GMP + 2 diphosphate</text>
        <dbReference type="Rhea" id="RHEA:24898"/>
        <dbReference type="ChEBI" id="CHEBI:33019"/>
        <dbReference type="ChEBI" id="CHEBI:37565"/>
        <dbReference type="ChEBI" id="CHEBI:58805"/>
        <dbReference type="EC" id="2.7.7.65"/>
    </reaction>
</comment>
<dbReference type="GO" id="GO:0052621">
    <property type="term" value="F:diguanylate cyclase activity"/>
    <property type="evidence" value="ECO:0007669"/>
    <property type="project" value="UniProtKB-EC"/>
</dbReference>
<feature type="transmembrane region" description="Helical" evidence="4">
    <location>
        <begin position="149"/>
        <end position="169"/>
    </location>
</feature>
<feature type="transmembrane region" description="Helical" evidence="4">
    <location>
        <begin position="96"/>
        <end position="112"/>
    </location>
</feature>
<organism evidence="6 7">
    <name type="scientific">Marinobacter salinus</name>
    <dbReference type="NCBI Taxonomy" id="1874317"/>
    <lineage>
        <taxon>Bacteria</taxon>
        <taxon>Pseudomonadati</taxon>
        <taxon>Pseudomonadota</taxon>
        <taxon>Gammaproteobacteria</taxon>
        <taxon>Pseudomonadales</taxon>
        <taxon>Marinobacteraceae</taxon>
        <taxon>Marinobacter</taxon>
    </lineage>
</organism>
<dbReference type="FunFam" id="3.30.70.270:FF:000001">
    <property type="entry name" value="Diguanylate cyclase domain protein"/>
    <property type="match status" value="1"/>
</dbReference>
<feature type="domain" description="GGDEF" evidence="5">
    <location>
        <begin position="211"/>
        <end position="344"/>
    </location>
</feature>
<keyword evidence="4" id="KW-0812">Transmembrane</keyword>
<dbReference type="PANTHER" id="PTHR45138">
    <property type="entry name" value="REGULATORY COMPONENTS OF SENSORY TRANSDUCTION SYSTEM"/>
    <property type="match status" value="1"/>
</dbReference>
<feature type="transmembrane region" description="Helical" evidence="4">
    <location>
        <begin position="18"/>
        <end position="37"/>
    </location>
</feature>
<dbReference type="SMART" id="SM00267">
    <property type="entry name" value="GGDEF"/>
    <property type="match status" value="1"/>
</dbReference>
<dbReference type="InterPro" id="IPR029787">
    <property type="entry name" value="Nucleotide_cyclase"/>
</dbReference>
<dbReference type="AlphaFoldDB" id="A0A1D9GS00"/>
<comment type="cofactor">
    <cofactor evidence="1">
        <name>Mg(2+)</name>
        <dbReference type="ChEBI" id="CHEBI:18420"/>
    </cofactor>
</comment>
<dbReference type="STRING" id="1874317.BKP64_14030"/>
<dbReference type="NCBIfam" id="TIGR00254">
    <property type="entry name" value="GGDEF"/>
    <property type="match status" value="1"/>
</dbReference>
<keyword evidence="4" id="KW-0472">Membrane</keyword>
<keyword evidence="4" id="KW-1133">Transmembrane helix</keyword>
<keyword evidence="7" id="KW-1185">Reference proteome</keyword>
<evidence type="ECO:0000256" key="1">
    <source>
        <dbReference type="ARBA" id="ARBA00001946"/>
    </source>
</evidence>
<dbReference type="InterPro" id="IPR043128">
    <property type="entry name" value="Rev_trsase/Diguanyl_cyclase"/>
</dbReference>
<dbReference type="CDD" id="cd01949">
    <property type="entry name" value="GGDEF"/>
    <property type="match status" value="1"/>
</dbReference>
<dbReference type="InterPro" id="IPR048435">
    <property type="entry name" value="MASE6"/>
</dbReference>
<sequence length="349" mass="38788">MESYSEAQKHLARPYRKAVLRSLLAFTFGAGLLFFFLNLKNQNYPLAYAELGMAVYSAFIFRAISDTAHLERWILAFTLPFFTTMMFALISPRATSTVYAWVLLIPILSHLLMGRRLGLLISAFYMITAAVIFFFMHRNMPEMMQPLPIANMGIMSLTILAFSHIYEITREQSESRLLKMAQTDALTGLANRARLSDVFSSERKRSLRQGTPLSVLLLDLDHFKQVNDQHGHEAGDQALKHVSSILRDALRATDLATRLGGEEFALLLSDTSAEQALTVADKIRSNIETSPFHHQGQPINLTVSGGIAQFGPDGGDLRTLISRADQSLYHAKDTGRNTIVIAGTVPAPA</sequence>
<accession>A0A1D9GS00</accession>
<reference evidence="6 7" key="1">
    <citation type="submission" date="2016-10" db="EMBL/GenBank/DDBJ databases">
        <title>Marinobacter salinus sp. nov., a moderately halophilic bacterium isolated from a tidal flat environment.</title>
        <authorList>
            <person name="Park S.-J."/>
        </authorList>
    </citation>
    <scope>NUCLEOTIDE SEQUENCE [LARGE SCALE GENOMIC DNA]</scope>
    <source>
        <strain evidence="6 7">Hb8</strain>
    </source>
</reference>
<evidence type="ECO:0000259" key="5">
    <source>
        <dbReference type="PROSITE" id="PS50887"/>
    </source>
</evidence>
<dbReference type="Proteomes" id="UP000177445">
    <property type="component" value="Chromosome"/>
</dbReference>
<dbReference type="EC" id="2.7.7.65" evidence="2"/>
<dbReference type="KEGG" id="msq:BKP64_14030"/>
<evidence type="ECO:0000256" key="2">
    <source>
        <dbReference type="ARBA" id="ARBA00012528"/>
    </source>
</evidence>
<feature type="transmembrane region" description="Helical" evidence="4">
    <location>
        <begin position="119"/>
        <end position="137"/>
    </location>
</feature>
<evidence type="ECO:0000256" key="4">
    <source>
        <dbReference type="SAM" id="Phobius"/>
    </source>
</evidence>
<dbReference type="Gene3D" id="3.30.70.270">
    <property type="match status" value="1"/>
</dbReference>
<feature type="transmembrane region" description="Helical" evidence="4">
    <location>
        <begin position="43"/>
        <end position="61"/>
    </location>
</feature>
<dbReference type="InterPro" id="IPR050469">
    <property type="entry name" value="Diguanylate_Cyclase"/>
</dbReference>
<dbReference type="GO" id="GO:1902201">
    <property type="term" value="P:negative regulation of bacterial-type flagellum-dependent cell motility"/>
    <property type="evidence" value="ECO:0007669"/>
    <property type="project" value="TreeGrafter"/>
</dbReference>
<proteinExistence type="predicted"/>
<dbReference type="PROSITE" id="PS50887">
    <property type="entry name" value="GGDEF"/>
    <property type="match status" value="1"/>
</dbReference>
<dbReference type="OrthoDB" id="9812260at2"/>
<dbReference type="PANTHER" id="PTHR45138:SF9">
    <property type="entry name" value="DIGUANYLATE CYCLASE DGCM-RELATED"/>
    <property type="match status" value="1"/>
</dbReference>
<evidence type="ECO:0000256" key="3">
    <source>
        <dbReference type="ARBA" id="ARBA00034247"/>
    </source>
</evidence>
<dbReference type="GO" id="GO:0043709">
    <property type="term" value="P:cell adhesion involved in single-species biofilm formation"/>
    <property type="evidence" value="ECO:0007669"/>
    <property type="project" value="TreeGrafter"/>
</dbReference>
<dbReference type="RefSeq" id="WP_070973693.1">
    <property type="nucleotide sequence ID" value="NZ_CP017715.1"/>
</dbReference>
<dbReference type="Pfam" id="PF20966">
    <property type="entry name" value="MASE6"/>
    <property type="match status" value="1"/>
</dbReference>